<gene>
    <name evidence="3" type="ORF">ACFQ21_04850</name>
</gene>
<keyword evidence="2" id="KW-1133">Transmembrane helix</keyword>
<dbReference type="EMBL" id="JBHTKA010000001">
    <property type="protein sequence ID" value="MFD0998620.1"/>
    <property type="molecule type" value="Genomic_DNA"/>
</dbReference>
<comment type="caution">
    <text evidence="3">The sequence shown here is derived from an EMBL/GenBank/DDBJ whole genome shotgun (WGS) entry which is preliminary data.</text>
</comment>
<keyword evidence="2" id="KW-0812">Transmembrane</keyword>
<dbReference type="RefSeq" id="WP_377575613.1">
    <property type="nucleotide sequence ID" value="NZ_JBHTKA010000001.1"/>
</dbReference>
<dbReference type="Pfam" id="PF04120">
    <property type="entry name" value="Iron_permease"/>
    <property type="match status" value="1"/>
</dbReference>
<accession>A0ABW3JXB9</accession>
<evidence type="ECO:0000313" key="3">
    <source>
        <dbReference type="EMBL" id="MFD0998620.1"/>
    </source>
</evidence>
<feature type="compositionally biased region" description="Basic and acidic residues" evidence="1">
    <location>
        <begin position="143"/>
        <end position="153"/>
    </location>
</feature>
<evidence type="ECO:0000256" key="2">
    <source>
        <dbReference type="SAM" id="Phobius"/>
    </source>
</evidence>
<evidence type="ECO:0000256" key="1">
    <source>
        <dbReference type="SAM" id="MobiDB-lite"/>
    </source>
</evidence>
<name>A0ABW3JXB9_9BACT</name>
<keyword evidence="2" id="KW-0472">Membrane</keyword>
<feature type="region of interest" description="Disordered" evidence="1">
    <location>
        <begin position="125"/>
        <end position="153"/>
    </location>
</feature>
<dbReference type="Proteomes" id="UP001597112">
    <property type="component" value="Unassembled WGS sequence"/>
</dbReference>
<reference evidence="4" key="1">
    <citation type="journal article" date="2019" name="Int. J. Syst. Evol. Microbiol.">
        <title>The Global Catalogue of Microorganisms (GCM) 10K type strain sequencing project: providing services to taxonomists for standard genome sequencing and annotation.</title>
        <authorList>
            <consortium name="The Broad Institute Genomics Platform"/>
            <consortium name="The Broad Institute Genome Sequencing Center for Infectious Disease"/>
            <person name="Wu L."/>
            <person name="Ma J."/>
        </authorList>
    </citation>
    <scope>NUCLEOTIDE SEQUENCE [LARGE SCALE GENOMIC DNA]</scope>
    <source>
        <strain evidence="4">CCUG 58938</strain>
    </source>
</reference>
<sequence>MNSSCKKITPLEKFSTVVTGAAGSSSAFLVAVLLILVWLITGPIFNYSDTWQLVINTGTTIITFLMVFLIQRSQNKESIAIHLKLNELVAAHSKASNRLVSVEDLTEEELRVLRKFYAKLATMSKEEDSMQQTHSIEEAEELHEEKQAEKEGR</sequence>
<organism evidence="3 4">
    <name type="scientific">Ohtaekwangia kribbensis</name>
    <dbReference type="NCBI Taxonomy" id="688913"/>
    <lineage>
        <taxon>Bacteria</taxon>
        <taxon>Pseudomonadati</taxon>
        <taxon>Bacteroidota</taxon>
        <taxon>Cytophagia</taxon>
        <taxon>Cytophagales</taxon>
        <taxon>Fulvivirgaceae</taxon>
        <taxon>Ohtaekwangia</taxon>
    </lineage>
</organism>
<protein>
    <submittedName>
        <fullName evidence="3">Low affinity iron permease family protein</fullName>
    </submittedName>
</protein>
<feature type="transmembrane region" description="Helical" evidence="2">
    <location>
        <begin position="51"/>
        <end position="70"/>
    </location>
</feature>
<dbReference type="InterPro" id="IPR007251">
    <property type="entry name" value="Iron_permease_Fet4"/>
</dbReference>
<proteinExistence type="predicted"/>
<evidence type="ECO:0000313" key="4">
    <source>
        <dbReference type="Proteomes" id="UP001597112"/>
    </source>
</evidence>
<keyword evidence="4" id="KW-1185">Reference proteome</keyword>
<feature type="transmembrane region" description="Helical" evidence="2">
    <location>
        <begin position="21"/>
        <end position="45"/>
    </location>
</feature>